<organism evidence="2 3">
    <name type="scientific">Marasmiellus scandens</name>
    <dbReference type="NCBI Taxonomy" id="2682957"/>
    <lineage>
        <taxon>Eukaryota</taxon>
        <taxon>Fungi</taxon>
        <taxon>Dikarya</taxon>
        <taxon>Basidiomycota</taxon>
        <taxon>Agaricomycotina</taxon>
        <taxon>Agaricomycetes</taxon>
        <taxon>Agaricomycetidae</taxon>
        <taxon>Agaricales</taxon>
        <taxon>Marasmiineae</taxon>
        <taxon>Omphalotaceae</taxon>
        <taxon>Marasmiellus</taxon>
    </lineage>
</organism>
<feature type="region of interest" description="Disordered" evidence="1">
    <location>
        <begin position="69"/>
        <end position="91"/>
    </location>
</feature>
<reference evidence="2 3" key="1">
    <citation type="submission" date="2024-01" db="EMBL/GenBank/DDBJ databases">
        <title>A draft genome for the cacao thread blight pathogen Marasmiellus scandens.</title>
        <authorList>
            <person name="Baruah I.K."/>
            <person name="Leung J."/>
            <person name="Bukari Y."/>
            <person name="Amoako-Attah I."/>
            <person name="Meinhardt L.W."/>
            <person name="Bailey B.A."/>
            <person name="Cohen S.P."/>
        </authorList>
    </citation>
    <scope>NUCLEOTIDE SEQUENCE [LARGE SCALE GENOMIC DNA]</scope>
    <source>
        <strain evidence="2 3">GH-19</strain>
    </source>
</reference>
<dbReference type="EMBL" id="JBANRG010000001">
    <property type="protein sequence ID" value="KAK7472979.1"/>
    <property type="molecule type" value="Genomic_DNA"/>
</dbReference>
<proteinExistence type="predicted"/>
<sequence>MLLHESSGPVIHIVRDLRELSASSVNQSSTQEESLGANEFQQTNFVLDTERAPNLEAQLQADSFVSPTTQTLEHQPLESQNNEPVPESTTYDHLPSSVAEQAILLPCISALPHILEYGLEEFCDPTHFCLMWESILSHFFPASDGFTVSQGLPNDTASPYEAEAPIISLVCYHRPANGLYRMFDGFSSDERGQPLAVVRIFSPLDFPNTHLRDAALQHVQNQLNTLSPFNGYTSMMAIAAMGKAWRGLTKDVTCDSEGPNGSYAVDSEWMEDVTSAPSWDMLRAICDDIKRQTQTVETSRRRRSCRSFRNWNDVFPEW</sequence>
<protein>
    <submittedName>
        <fullName evidence="2">Uncharacterized protein</fullName>
    </submittedName>
</protein>
<accession>A0ABR1K6D5</accession>
<evidence type="ECO:0000313" key="3">
    <source>
        <dbReference type="Proteomes" id="UP001498398"/>
    </source>
</evidence>
<keyword evidence="3" id="KW-1185">Reference proteome</keyword>
<evidence type="ECO:0000313" key="2">
    <source>
        <dbReference type="EMBL" id="KAK7472979.1"/>
    </source>
</evidence>
<dbReference type="Proteomes" id="UP001498398">
    <property type="component" value="Unassembled WGS sequence"/>
</dbReference>
<name>A0ABR1K6D5_9AGAR</name>
<evidence type="ECO:0000256" key="1">
    <source>
        <dbReference type="SAM" id="MobiDB-lite"/>
    </source>
</evidence>
<comment type="caution">
    <text evidence="2">The sequence shown here is derived from an EMBL/GenBank/DDBJ whole genome shotgun (WGS) entry which is preliminary data.</text>
</comment>
<gene>
    <name evidence="2" type="ORF">VKT23_001083</name>
</gene>